<evidence type="ECO:0000313" key="3">
    <source>
        <dbReference type="Proteomes" id="UP000253490"/>
    </source>
</evidence>
<keyword evidence="1" id="KW-0812">Transmembrane</keyword>
<feature type="transmembrane region" description="Helical" evidence="1">
    <location>
        <begin position="62"/>
        <end position="86"/>
    </location>
</feature>
<evidence type="ECO:0000256" key="1">
    <source>
        <dbReference type="SAM" id="Phobius"/>
    </source>
</evidence>
<organism evidence="2 3">
    <name type="scientific">Alkalibaculum bacchi</name>
    <dbReference type="NCBI Taxonomy" id="645887"/>
    <lineage>
        <taxon>Bacteria</taxon>
        <taxon>Bacillati</taxon>
        <taxon>Bacillota</taxon>
        <taxon>Clostridia</taxon>
        <taxon>Eubacteriales</taxon>
        <taxon>Eubacteriaceae</taxon>
        <taxon>Alkalibaculum</taxon>
    </lineage>
</organism>
<feature type="transmembrane region" description="Helical" evidence="1">
    <location>
        <begin position="26"/>
        <end position="47"/>
    </location>
</feature>
<dbReference type="Proteomes" id="UP000253490">
    <property type="component" value="Unassembled WGS sequence"/>
</dbReference>
<feature type="transmembrane region" description="Helical" evidence="1">
    <location>
        <begin position="107"/>
        <end position="134"/>
    </location>
</feature>
<comment type="caution">
    <text evidence="2">The sequence shown here is derived from an EMBL/GenBank/DDBJ whole genome shotgun (WGS) entry which is preliminary data.</text>
</comment>
<dbReference type="AlphaFoldDB" id="A0A366I8E3"/>
<feature type="transmembrane region" description="Helical" evidence="1">
    <location>
        <begin position="140"/>
        <end position="163"/>
    </location>
</feature>
<keyword evidence="1" id="KW-1133">Transmembrane helix</keyword>
<evidence type="ECO:0000313" key="2">
    <source>
        <dbReference type="EMBL" id="RBP65391.1"/>
    </source>
</evidence>
<proteinExistence type="predicted"/>
<dbReference type="EMBL" id="QNRX01000007">
    <property type="protein sequence ID" value="RBP65391.1"/>
    <property type="molecule type" value="Genomic_DNA"/>
</dbReference>
<gene>
    <name evidence="2" type="ORF">DES36_107131</name>
</gene>
<accession>A0A366I8E3</accession>
<protein>
    <submittedName>
        <fullName evidence="2">Uncharacterized protein</fullName>
    </submittedName>
</protein>
<sequence length="255" mass="29521">MNRSDTHTISFKNLLIESLHIFKRNLYELLSLATIPFMAFSLLYLYIGESTIESLQQVPPGIIIILGILFFITNLFIFPIIVYMVKEDQLGKSITAKMSFTAIKGKFGRLFFGLMAYTGIMIFLGFMSVFIYTITEFPTILVSLMSIFLSIFMLKLLIDLLFYQQAIVLKDQKTIQSFAYSHTTIKKVWWKVFHSYFLLDISLFLALNLIFSFLMPLENHLIISVLQGFAQGVVRVYIQIFVTLMFIKIKIKDES</sequence>
<keyword evidence="3" id="KW-1185">Reference proteome</keyword>
<reference evidence="2 3" key="1">
    <citation type="submission" date="2018-06" db="EMBL/GenBank/DDBJ databases">
        <title>Genomic Encyclopedia of Type Strains, Phase IV (KMG-IV): sequencing the most valuable type-strain genomes for metagenomic binning, comparative biology and taxonomic classification.</title>
        <authorList>
            <person name="Goeker M."/>
        </authorList>
    </citation>
    <scope>NUCLEOTIDE SEQUENCE [LARGE SCALE GENOMIC DNA]</scope>
    <source>
        <strain evidence="2 3">DSM 22112</strain>
    </source>
</reference>
<feature type="transmembrane region" description="Helical" evidence="1">
    <location>
        <begin position="221"/>
        <end position="247"/>
    </location>
</feature>
<name>A0A366I8E3_9FIRM</name>
<dbReference type="RefSeq" id="WP_113920506.1">
    <property type="nucleotide sequence ID" value="NZ_QNRX01000007.1"/>
</dbReference>
<feature type="transmembrane region" description="Helical" evidence="1">
    <location>
        <begin position="196"/>
        <end position="215"/>
    </location>
</feature>
<keyword evidence="1" id="KW-0472">Membrane</keyword>